<reference evidence="9 10" key="1">
    <citation type="journal article" date="2016" name="Sci. Rep.">
        <title>Metabolic traits of an uncultured archaeal lineage -MSBL1- from brine pools of the Red Sea.</title>
        <authorList>
            <person name="Mwirichia R."/>
            <person name="Alam I."/>
            <person name="Rashid M."/>
            <person name="Vinu M."/>
            <person name="Ba-Alawi W."/>
            <person name="Anthony Kamau A."/>
            <person name="Kamanda Ngugi D."/>
            <person name="Goker M."/>
            <person name="Klenk H.P."/>
            <person name="Bajic V."/>
            <person name="Stingl U."/>
        </authorList>
    </citation>
    <scope>NUCLEOTIDE SEQUENCE [LARGE SCALE GENOMIC DNA]</scope>
    <source>
        <strain evidence="9">SCGC-AAA261G05</strain>
    </source>
</reference>
<comment type="cofactor">
    <cofactor evidence="8">
        <name>a divalent metal cation</name>
        <dbReference type="ChEBI" id="CHEBI:60240"/>
    </cofactor>
</comment>
<dbReference type="Pfam" id="PF01513">
    <property type="entry name" value="NAD_kinase"/>
    <property type="match status" value="1"/>
</dbReference>
<dbReference type="GO" id="GO:0046872">
    <property type="term" value="F:metal ion binding"/>
    <property type="evidence" value="ECO:0007669"/>
    <property type="project" value="UniProtKB-UniRule"/>
</dbReference>
<evidence type="ECO:0000256" key="3">
    <source>
        <dbReference type="ARBA" id="ARBA00022741"/>
    </source>
</evidence>
<organism evidence="9 10">
    <name type="scientific">candidate division MSBL1 archaeon SCGC-AAA261G05</name>
    <dbReference type="NCBI Taxonomy" id="1698276"/>
    <lineage>
        <taxon>Archaea</taxon>
        <taxon>Methanobacteriati</taxon>
        <taxon>Methanobacteriota</taxon>
        <taxon>candidate division MSBL1</taxon>
    </lineage>
</organism>
<dbReference type="GO" id="GO:0003951">
    <property type="term" value="F:NAD+ kinase activity"/>
    <property type="evidence" value="ECO:0007669"/>
    <property type="project" value="UniProtKB-UniRule"/>
</dbReference>
<dbReference type="Gene3D" id="3.40.50.10330">
    <property type="entry name" value="Probable inorganic polyphosphate/atp-NAD kinase, domain 1"/>
    <property type="match status" value="1"/>
</dbReference>
<evidence type="ECO:0000256" key="8">
    <source>
        <dbReference type="HAMAP-Rule" id="MF_00361"/>
    </source>
</evidence>
<comment type="similarity">
    <text evidence="8">Belongs to the NAD kinase family.</text>
</comment>
<feature type="binding site" evidence="8">
    <location>
        <position position="66"/>
    </location>
    <ligand>
        <name>NAD(+)</name>
        <dbReference type="ChEBI" id="CHEBI:57540"/>
    </ligand>
</feature>
<dbReference type="InterPro" id="IPR016064">
    <property type="entry name" value="NAD/diacylglycerol_kinase_sf"/>
</dbReference>
<dbReference type="GO" id="GO:0005524">
    <property type="term" value="F:ATP binding"/>
    <property type="evidence" value="ECO:0007669"/>
    <property type="project" value="UniProtKB-KW"/>
</dbReference>
<sequence length="266" mass="28687">MKVGIISRFDMQEALELTKKMLERLSDEDVVIDPESARVLERKGTQISEMDVNALVTIGGDGTVLHAQREAPELPILGINMGGVGFLADVPPEDALKAIGQLKEGNLEISELAKLSIRVSDERLPDALNEGVIRATEPGRALTSQVLVDGEEVEEIRGDGLIVATPTGSTAYSLAAGGPIIDPRLEAFVLTPVSARLSKTMPLVIPSSCEIKVKLLKSGRRANIVIDGRVAGEASPGEDIVFKLSENTAKFFEWGDKFFEKAREKL</sequence>
<keyword evidence="3 8" id="KW-0547">Nucleotide-binding</keyword>
<feature type="binding site" evidence="8">
    <location>
        <position position="140"/>
    </location>
    <ligand>
        <name>NAD(+)</name>
        <dbReference type="ChEBI" id="CHEBI:57540"/>
    </ligand>
</feature>
<comment type="catalytic activity">
    <reaction evidence="8">
        <text>NAD(+) + ATP = ADP + NADP(+) + H(+)</text>
        <dbReference type="Rhea" id="RHEA:18629"/>
        <dbReference type="ChEBI" id="CHEBI:15378"/>
        <dbReference type="ChEBI" id="CHEBI:30616"/>
        <dbReference type="ChEBI" id="CHEBI:57540"/>
        <dbReference type="ChEBI" id="CHEBI:58349"/>
        <dbReference type="ChEBI" id="CHEBI:456216"/>
        <dbReference type="EC" id="2.7.1.23"/>
    </reaction>
</comment>
<dbReference type="AlphaFoldDB" id="A0A133VCC4"/>
<protein>
    <recommendedName>
        <fullName evidence="8">NAD kinase</fullName>
        <ecNumber evidence="8">2.7.1.23</ecNumber>
    </recommendedName>
    <alternativeName>
        <fullName evidence="8">ATP-dependent NAD kinase</fullName>
    </alternativeName>
</protein>
<evidence type="ECO:0000256" key="4">
    <source>
        <dbReference type="ARBA" id="ARBA00022777"/>
    </source>
</evidence>
<comment type="subcellular location">
    <subcellularLocation>
        <location evidence="8">Cytoplasm</location>
    </subcellularLocation>
</comment>
<feature type="binding site" evidence="8">
    <location>
        <position position="159"/>
    </location>
    <ligand>
        <name>NAD(+)</name>
        <dbReference type="ChEBI" id="CHEBI:57540"/>
    </ligand>
</feature>
<keyword evidence="2 8" id="KW-0808">Transferase</keyword>
<keyword evidence="6 8" id="KW-0521">NADP</keyword>
<name>A0A133VCC4_9EURY</name>
<dbReference type="PANTHER" id="PTHR20275">
    <property type="entry name" value="NAD KINASE"/>
    <property type="match status" value="1"/>
</dbReference>
<feature type="binding site" evidence="8">
    <location>
        <begin position="129"/>
        <end position="130"/>
    </location>
    <ligand>
        <name>NAD(+)</name>
        <dbReference type="ChEBI" id="CHEBI:57540"/>
    </ligand>
</feature>
<dbReference type="PANTHER" id="PTHR20275:SF43">
    <property type="entry name" value="BIFUNCTIONAL NADP PHOSPHATASE_NAD KINASE"/>
    <property type="match status" value="1"/>
</dbReference>
<evidence type="ECO:0000256" key="5">
    <source>
        <dbReference type="ARBA" id="ARBA00022840"/>
    </source>
</evidence>
<dbReference type="SUPFAM" id="SSF111331">
    <property type="entry name" value="NAD kinase/diacylglycerol kinase-like"/>
    <property type="match status" value="1"/>
</dbReference>
<feature type="binding site" evidence="8">
    <location>
        <position position="157"/>
    </location>
    <ligand>
        <name>NAD(+)</name>
        <dbReference type="ChEBI" id="CHEBI:57540"/>
    </ligand>
</feature>
<keyword evidence="1 8" id="KW-0963">Cytoplasm</keyword>
<feature type="active site" description="Proton acceptor" evidence="8">
    <location>
        <position position="61"/>
    </location>
</feature>
<gene>
    <name evidence="8" type="primary">nadK</name>
    <name evidence="9" type="ORF">AKJ47_00765</name>
</gene>
<comment type="function">
    <text evidence="8">Involved in the regulation of the intracellular balance of NAD and NADP, and is a key enzyme in the biosynthesis of NADP. Catalyzes specifically the phosphorylation on 2'-hydroxyl of the adenosine moiety of NAD to yield NADP.</text>
</comment>
<evidence type="ECO:0000256" key="6">
    <source>
        <dbReference type="ARBA" id="ARBA00022857"/>
    </source>
</evidence>
<evidence type="ECO:0000256" key="2">
    <source>
        <dbReference type="ARBA" id="ARBA00022679"/>
    </source>
</evidence>
<dbReference type="Pfam" id="PF20143">
    <property type="entry name" value="NAD_kinase_C"/>
    <property type="match status" value="1"/>
</dbReference>
<dbReference type="HAMAP" id="MF_00361">
    <property type="entry name" value="NAD_kinase"/>
    <property type="match status" value="1"/>
</dbReference>
<evidence type="ECO:0000313" key="10">
    <source>
        <dbReference type="Proteomes" id="UP000070405"/>
    </source>
</evidence>
<evidence type="ECO:0000313" key="9">
    <source>
        <dbReference type="EMBL" id="KXB04108.1"/>
    </source>
</evidence>
<keyword evidence="7 8" id="KW-0520">NAD</keyword>
<dbReference type="PATRIC" id="fig|1698276.3.peg.497"/>
<dbReference type="InterPro" id="IPR017437">
    <property type="entry name" value="ATP-NAD_kinase_PpnK-typ_C"/>
</dbReference>
<dbReference type="Gene3D" id="2.60.200.30">
    <property type="entry name" value="Probable inorganic polyphosphate/atp-NAD kinase, domain 2"/>
    <property type="match status" value="1"/>
</dbReference>
<dbReference type="EMBL" id="LHYA01000005">
    <property type="protein sequence ID" value="KXB04108.1"/>
    <property type="molecule type" value="Genomic_DNA"/>
</dbReference>
<evidence type="ECO:0000256" key="1">
    <source>
        <dbReference type="ARBA" id="ARBA00022490"/>
    </source>
</evidence>
<proteinExistence type="inferred from homology"/>
<keyword evidence="5 8" id="KW-0067">ATP-binding</keyword>
<dbReference type="Proteomes" id="UP000070405">
    <property type="component" value="Unassembled WGS sequence"/>
</dbReference>
<dbReference type="InterPro" id="IPR002504">
    <property type="entry name" value="NADK"/>
</dbReference>
<evidence type="ECO:0000256" key="7">
    <source>
        <dbReference type="ARBA" id="ARBA00023027"/>
    </source>
</evidence>
<comment type="caution">
    <text evidence="8">Lacks conserved residue(s) required for the propagation of feature annotation.</text>
</comment>
<dbReference type="InterPro" id="IPR017438">
    <property type="entry name" value="ATP-NAD_kinase_N"/>
</dbReference>
<dbReference type="GO" id="GO:0006741">
    <property type="term" value="P:NADP+ biosynthetic process"/>
    <property type="evidence" value="ECO:0007669"/>
    <property type="project" value="UniProtKB-UniRule"/>
</dbReference>
<feature type="binding site" evidence="8">
    <location>
        <begin position="61"/>
        <end position="62"/>
    </location>
    <ligand>
        <name>NAD(+)</name>
        <dbReference type="ChEBI" id="CHEBI:57540"/>
    </ligand>
</feature>
<dbReference type="GO" id="GO:0005737">
    <property type="term" value="C:cytoplasm"/>
    <property type="evidence" value="ECO:0007669"/>
    <property type="project" value="UniProtKB-SubCell"/>
</dbReference>
<accession>A0A133VCC4</accession>
<keyword evidence="10" id="KW-1185">Reference proteome</keyword>
<dbReference type="EC" id="2.7.1.23" evidence="8"/>
<keyword evidence="4 8" id="KW-0418">Kinase</keyword>
<dbReference type="GO" id="GO:0019674">
    <property type="term" value="P:NAD+ metabolic process"/>
    <property type="evidence" value="ECO:0007669"/>
    <property type="project" value="InterPro"/>
</dbReference>
<comment type="caution">
    <text evidence="9">The sequence shown here is derived from an EMBL/GenBank/DDBJ whole genome shotgun (WGS) entry which is preliminary data.</text>
</comment>